<keyword evidence="6" id="KW-0862">Zinc</keyword>
<dbReference type="InterPro" id="IPR038371">
    <property type="entry name" value="Cu_polyphenol_OxRdtase_sf"/>
</dbReference>
<comment type="catalytic activity">
    <reaction evidence="7">
        <text>adenosine + H2O + H(+) = inosine + NH4(+)</text>
        <dbReference type="Rhea" id="RHEA:24408"/>
        <dbReference type="ChEBI" id="CHEBI:15377"/>
        <dbReference type="ChEBI" id="CHEBI:15378"/>
        <dbReference type="ChEBI" id="CHEBI:16335"/>
        <dbReference type="ChEBI" id="CHEBI:17596"/>
        <dbReference type="ChEBI" id="CHEBI:28938"/>
        <dbReference type="EC" id="3.5.4.4"/>
    </reaction>
    <physiologicalReaction direction="left-to-right" evidence="7">
        <dbReference type="Rhea" id="RHEA:24409"/>
    </physiologicalReaction>
</comment>
<comment type="similarity">
    <text evidence="2">Belongs to the purine nucleoside phosphorylase YfiH/LACC1 family.</text>
</comment>
<evidence type="ECO:0000256" key="3">
    <source>
        <dbReference type="ARBA" id="ARBA00022679"/>
    </source>
</evidence>
<comment type="catalytic activity">
    <reaction evidence="1">
        <text>inosine + phosphate = alpha-D-ribose 1-phosphate + hypoxanthine</text>
        <dbReference type="Rhea" id="RHEA:27646"/>
        <dbReference type="ChEBI" id="CHEBI:17368"/>
        <dbReference type="ChEBI" id="CHEBI:17596"/>
        <dbReference type="ChEBI" id="CHEBI:43474"/>
        <dbReference type="ChEBI" id="CHEBI:57720"/>
        <dbReference type="EC" id="2.4.2.1"/>
    </reaction>
    <physiologicalReaction direction="left-to-right" evidence="1">
        <dbReference type="Rhea" id="RHEA:27647"/>
    </physiologicalReaction>
</comment>
<dbReference type="Pfam" id="PF02578">
    <property type="entry name" value="Cu-oxidase_4"/>
    <property type="match status" value="1"/>
</dbReference>
<dbReference type="Gene3D" id="3.60.140.10">
    <property type="entry name" value="CNF1/YfiH-like putative cysteine hydrolases"/>
    <property type="match status" value="1"/>
</dbReference>
<evidence type="ECO:0000256" key="5">
    <source>
        <dbReference type="ARBA" id="ARBA00022801"/>
    </source>
</evidence>
<evidence type="ECO:0000256" key="9">
    <source>
        <dbReference type="ARBA" id="ARBA00049893"/>
    </source>
</evidence>
<evidence type="ECO:0000256" key="8">
    <source>
        <dbReference type="ARBA" id="ARBA00048968"/>
    </source>
</evidence>
<keyword evidence="4" id="KW-0479">Metal-binding</keyword>
<dbReference type="EMBL" id="VUNH01000003">
    <property type="protein sequence ID" value="MST55303.1"/>
    <property type="molecule type" value="Genomic_DNA"/>
</dbReference>
<dbReference type="GO" id="GO:0017061">
    <property type="term" value="F:S-methyl-5-thioadenosine phosphorylase activity"/>
    <property type="evidence" value="ECO:0007669"/>
    <property type="project" value="UniProtKB-EC"/>
</dbReference>
<dbReference type="Proteomes" id="UP000473699">
    <property type="component" value="Unassembled WGS sequence"/>
</dbReference>
<organism evidence="10 11">
    <name type="scientific">Pyramidobacter porci</name>
    <dbReference type="NCBI Taxonomy" id="2605789"/>
    <lineage>
        <taxon>Bacteria</taxon>
        <taxon>Thermotogati</taxon>
        <taxon>Synergistota</taxon>
        <taxon>Synergistia</taxon>
        <taxon>Synergistales</taxon>
        <taxon>Dethiosulfovibrionaceae</taxon>
        <taxon>Pyramidobacter</taxon>
    </lineage>
</organism>
<sequence length="249" mass="27521">MDGCKSFTIAPHCGFYDYPLPPRAPFHVRISLKGVRAQDEIERLAARAPFVLLSQVHGTRVLSADRALRYPGKDRADGLLIAPGDAACGLRFGDCAPVLILSLGMKPWILALHSGFRGTLKNICASGMALAREKFGSAAPQDLYAWVGPCISGTCYSRRMDDPSTAEALKIFDPEAVRVSAEYALIDLKKQIASQLREQGVPAERIFLESQCTCCQTDLFYSHRRSTRENDPRMLLTIQTERPQKSECT</sequence>
<dbReference type="PANTHER" id="PTHR30616">
    <property type="entry name" value="UNCHARACTERIZED PROTEIN YFIH"/>
    <property type="match status" value="1"/>
</dbReference>
<dbReference type="CDD" id="cd16833">
    <property type="entry name" value="YfiH"/>
    <property type="match status" value="1"/>
</dbReference>
<evidence type="ECO:0000256" key="7">
    <source>
        <dbReference type="ARBA" id="ARBA00047989"/>
    </source>
</evidence>
<evidence type="ECO:0000256" key="1">
    <source>
        <dbReference type="ARBA" id="ARBA00000553"/>
    </source>
</evidence>
<keyword evidence="11" id="KW-1185">Reference proteome</keyword>
<reference evidence="10 11" key="1">
    <citation type="submission" date="2019-08" db="EMBL/GenBank/DDBJ databases">
        <title>In-depth cultivation of the pig gut microbiome towards novel bacterial diversity and tailored functional studies.</title>
        <authorList>
            <person name="Wylensek D."/>
            <person name="Hitch T.C.A."/>
            <person name="Clavel T."/>
        </authorList>
    </citation>
    <scope>NUCLEOTIDE SEQUENCE [LARGE SCALE GENOMIC DNA]</scope>
    <source>
        <strain evidence="10 11">SM-530-WT-4B</strain>
    </source>
</reference>
<dbReference type="PANTHER" id="PTHR30616:SF2">
    <property type="entry name" value="PURINE NUCLEOSIDE PHOSPHORYLASE LACC1"/>
    <property type="match status" value="1"/>
</dbReference>
<comment type="catalytic activity">
    <reaction evidence="9">
        <text>S-methyl-5'-thioadenosine + phosphate = 5-(methylsulfanyl)-alpha-D-ribose 1-phosphate + adenine</text>
        <dbReference type="Rhea" id="RHEA:11852"/>
        <dbReference type="ChEBI" id="CHEBI:16708"/>
        <dbReference type="ChEBI" id="CHEBI:17509"/>
        <dbReference type="ChEBI" id="CHEBI:43474"/>
        <dbReference type="ChEBI" id="CHEBI:58533"/>
        <dbReference type="EC" id="2.4.2.28"/>
    </reaction>
    <physiologicalReaction direction="left-to-right" evidence="9">
        <dbReference type="Rhea" id="RHEA:11853"/>
    </physiologicalReaction>
</comment>
<dbReference type="AlphaFoldDB" id="A0A6L5YAS7"/>
<keyword evidence="3" id="KW-0808">Transferase</keyword>
<proteinExistence type="inferred from homology"/>
<gene>
    <name evidence="10" type="ORF">FYJ74_04550</name>
</gene>
<evidence type="ECO:0000313" key="10">
    <source>
        <dbReference type="EMBL" id="MST55303.1"/>
    </source>
</evidence>
<evidence type="ECO:0000313" key="11">
    <source>
        <dbReference type="Proteomes" id="UP000473699"/>
    </source>
</evidence>
<dbReference type="GO" id="GO:0016787">
    <property type="term" value="F:hydrolase activity"/>
    <property type="evidence" value="ECO:0007669"/>
    <property type="project" value="UniProtKB-KW"/>
</dbReference>
<keyword evidence="5" id="KW-0378">Hydrolase</keyword>
<dbReference type="InterPro" id="IPR003730">
    <property type="entry name" value="Cu_polyphenol_OxRdtase"/>
</dbReference>
<protein>
    <submittedName>
        <fullName evidence="10">Polyphenol oxidase family protein</fullName>
    </submittedName>
</protein>
<dbReference type="GO" id="GO:0005507">
    <property type="term" value="F:copper ion binding"/>
    <property type="evidence" value="ECO:0007669"/>
    <property type="project" value="TreeGrafter"/>
</dbReference>
<evidence type="ECO:0000256" key="6">
    <source>
        <dbReference type="ARBA" id="ARBA00022833"/>
    </source>
</evidence>
<evidence type="ECO:0000256" key="4">
    <source>
        <dbReference type="ARBA" id="ARBA00022723"/>
    </source>
</evidence>
<dbReference type="InterPro" id="IPR011324">
    <property type="entry name" value="Cytotoxic_necrot_fac-like_cat"/>
</dbReference>
<accession>A0A6L5YAS7</accession>
<dbReference type="RefSeq" id="WP_120372015.1">
    <property type="nucleotide sequence ID" value="NZ_VUNH01000003.1"/>
</dbReference>
<name>A0A6L5YAS7_9BACT</name>
<comment type="catalytic activity">
    <reaction evidence="8">
        <text>adenosine + phosphate = alpha-D-ribose 1-phosphate + adenine</text>
        <dbReference type="Rhea" id="RHEA:27642"/>
        <dbReference type="ChEBI" id="CHEBI:16335"/>
        <dbReference type="ChEBI" id="CHEBI:16708"/>
        <dbReference type="ChEBI" id="CHEBI:43474"/>
        <dbReference type="ChEBI" id="CHEBI:57720"/>
        <dbReference type="EC" id="2.4.2.1"/>
    </reaction>
    <physiologicalReaction direction="left-to-right" evidence="8">
        <dbReference type="Rhea" id="RHEA:27643"/>
    </physiologicalReaction>
</comment>
<dbReference type="SUPFAM" id="SSF64438">
    <property type="entry name" value="CNF1/YfiH-like putative cysteine hydrolases"/>
    <property type="match status" value="1"/>
</dbReference>
<evidence type="ECO:0000256" key="2">
    <source>
        <dbReference type="ARBA" id="ARBA00007353"/>
    </source>
</evidence>
<comment type="caution">
    <text evidence="10">The sequence shown here is derived from an EMBL/GenBank/DDBJ whole genome shotgun (WGS) entry which is preliminary data.</text>
</comment>